<evidence type="ECO:0000259" key="2">
    <source>
        <dbReference type="Pfam" id="PF02120"/>
    </source>
</evidence>
<evidence type="ECO:0000313" key="3">
    <source>
        <dbReference type="EMBL" id="MBA2870808.1"/>
    </source>
</evidence>
<reference evidence="3 4" key="1">
    <citation type="submission" date="2020-07" db="EMBL/GenBank/DDBJ databases">
        <title>Genomic Encyclopedia of Type Strains, Phase IV (KMG-IV): sequencing the most valuable type-strain genomes for metagenomic binning, comparative biology and taxonomic classification.</title>
        <authorList>
            <person name="Goeker M."/>
        </authorList>
    </citation>
    <scope>NUCLEOTIDE SEQUENCE [LARGE SCALE GENOMIC DNA]</scope>
    <source>
        <strain evidence="3 4">DSM 25220</strain>
    </source>
</reference>
<evidence type="ECO:0000313" key="4">
    <source>
        <dbReference type="Proteomes" id="UP000580891"/>
    </source>
</evidence>
<dbReference type="Proteomes" id="UP000580891">
    <property type="component" value="Unassembled WGS sequence"/>
</dbReference>
<feature type="compositionally biased region" description="Basic and acidic residues" evidence="1">
    <location>
        <begin position="395"/>
        <end position="412"/>
    </location>
</feature>
<evidence type="ECO:0000256" key="1">
    <source>
        <dbReference type="SAM" id="MobiDB-lite"/>
    </source>
</evidence>
<name>A0A7V9YYT8_9BACL</name>
<dbReference type="EMBL" id="JACDUU010000002">
    <property type="protein sequence ID" value="MBA2870808.1"/>
    <property type="molecule type" value="Genomic_DNA"/>
</dbReference>
<proteinExistence type="predicted"/>
<protein>
    <recommendedName>
        <fullName evidence="2">Flagellar hook-length control protein-like C-terminal domain-containing protein</fullName>
    </recommendedName>
</protein>
<dbReference type="InterPro" id="IPR038610">
    <property type="entry name" value="FliK-like_C_sf"/>
</dbReference>
<keyword evidence="4" id="KW-1185">Reference proteome</keyword>
<dbReference type="Gene3D" id="3.30.750.140">
    <property type="match status" value="1"/>
</dbReference>
<comment type="caution">
    <text evidence="3">The sequence shown here is derived from an EMBL/GenBank/DDBJ whole genome shotgun (WGS) entry which is preliminary data.</text>
</comment>
<sequence length="439" mass="50201">MRIGYYQQLPIKSNSINQTKTKADQKTEVKNVFQQMLSQEQAINNSNSATHLYREEKPTENPGITEEKVLSNFQVSDELLYEETLNDGLIELLINNLPNNLVESINEKLKTDLPVLSTLIGDFKGSDSEDAVFMLMSLFQTDFTEMNQDTLTKLKKQLEKIFNVSLQIEETSVESFIQAFVKKLNENNHIKIAGLPIAKEHDLPKDVHVAQLNKPLTFHQGSSEWLNPLLQTNKNVFVQQLANHLQEFTANKLETNIGKMKENDLILTGNNMTILSLPQERTPVISLNETAPKSIVNQQFVQQLFEIMKGSKFTQLGNGQSQLIVRLHPDHLGSLTIKLVQENGELMAKIITSTTSAKELIEANIHQIRHAIPAQNITVEKFDVLTQQQTYESFYREQQRESHEQQHTRQEQHNGSNQHQEDEMNFKDAFTVELLNLRA</sequence>
<dbReference type="RefSeq" id="WP_181536706.1">
    <property type="nucleotide sequence ID" value="NZ_JACDUU010000002.1"/>
</dbReference>
<feature type="domain" description="Flagellar hook-length control protein-like C-terminal" evidence="2">
    <location>
        <begin position="313"/>
        <end position="389"/>
    </location>
</feature>
<organism evidence="3 4">
    <name type="scientific">[Anoxybacillus] calidus</name>
    <dbReference type="NCBI Taxonomy" id="575178"/>
    <lineage>
        <taxon>Bacteria</taxon>
        <taxon>Bacillati</taxon>
        <taxon>Bacillota</taxon>
        <taxon>Bacilli</taxon>
        <taxon>Bacillales</taxon>
        <taxon>Anoxybacillaceae</taxon>
        <taxon>Paranoxybacillus</taxon>
    </lineage>
</organism>
<dbReference type="InterPro" id="IPR021136">
    <property type="entry name" value="Flagellar_hook_control-like_C"/>
</dbReference>
<feature type="region of interest" description="Disordered" evidence="1">
    <location>
        <begin position="395"/>
        <end position="425"/>
    </location>
</feature>
<gene>
    <name evidence="3" type="ORF">HNQ85_001078</name>
</gene>
<dbReference type="Pfam" id="PF02120">
    <property type="entry name" value="Flg_hook"/>
    <property type="match status" value="1"/>
</dbReference>
<accession>A0A7V9YYT8</accession>
<dbReference type="CDD" id="cd17470">
    <property type="entry name" value="T3SS_Flik_C"/>
    <property type="match status" value="1"/>
</dbReference>
<dbReference type="AlphaFoldDB" id="A0A7V9YYT8"/>